<dbReference type="Gene3D" id="2.60.120.10">
    <property type="entry name" value="Jelly Rolls"/>
    <property type="match status" value="1"/>
</dbReference>
<dbReference type="Gene3D" id="2.60.120.520">
    <property type="entry name" value="pectin degrading enzyme 5-keto 4- deoxyuronate isomerase, domain 1"/>
    <property type="match status" value="1"/>
</dbReference>
<dbReference type="InterPro" id="IPR007045">
    <property type="entry name" value="KduI"/>
</dbReference>
<sequence>MAINFEERYSYHPDDFKKYDTEKIRKEFLVEKVMENDTINLVYSHIERYIVGGAVPATKSLTLGTVEALKANYFCERREVGIINVGGKGSVVVDGTEYVLDFKDALYVGKGNKEVVFKSADSAKPARFYFNSAPAHKEFPTKHVTLKDANVLHMGSLESSNERDINQLLINKVVDTCQLQMGMTELKPGSVWNTMPAHTHSRRNEVYFYFNVPEGQAVCHFMGQPHETRHLWMHNEQAVISPSWSIHSAAGTSNYIFIWGMAGENLDYTDMDIVQPTQLK</sequence>
<dbReference type="UniPathway" id="UPA00545">
    <property type="reaction ID" value="UER00826"/>
</dbReference>
<feature type="binding site" evidence="6">
    <location>
        <position position="198"/>
    </location>
    <ligand>
        <name>Zn(2+)</name>
        <dbReference type="ChEBI" id="CHEBI:29105"/>
    </ligand>
</feature>
<evidence type="ECO:0000256" key="5">
    <source>
        <dbReference type="ARBA" id="ARBA00023235"/>
    </source>
</evidence>
<dbReference type="InterPro" id="IPR027449">
    <property type="entry name" value="KduI_N"/>
</dbReference>
<evidence type="ECO:0000313" key="7">
    <source>
        <dbReference type="EMBL" id="KOH42692.1"/>
    </source>
</evidence>
<feature type="binding site" evidence="6">
    <location>
        <position position="247"/>
    </location>
    <ligand>
        <name>Zn(2+)</name>
        <dbReference type="ChEBI" id="CHEBI:29105"/>
    </ligand>
</feature>
<proteinExistence type="inferred from homology"/>
<accession>A0A0L8V3B6</accession>
<comment type="caution">
    <text evidence="7">The sequence shown here is derived from an EMBL/GenBank/DDBJ whole genome shotgun (WGS) entry which is preliminary data.</text>
</comment>
<keyword evidence="5 6" id="KW-0413">Isomerase</keyword>
<dbReference type="Pfam" id="PF04962">
    <property type="entry name" value="KduI"/>
    <property type="match status" value="1"/>
</dbReference>
<dbReference type="PATRIC" id="fig|1409788.3.peg.4575"/>
<comment type="catalytic activity">
    <reaction evidence="1 6">
        <text>5-dehydro-4-deoxy-D-glucuronate = 3-deoxy-D-glycero-2,5-hexodiulosonate</text>
        <dbReference type="Rhea" id="RHEA:23896"/>
        <dbReference type="ChEBI" id="CHEBI:17117"/>
        <dbReference type="ChEBI" id="CHEBI:29071"/>
        <dbReference type="EC" id="5.3.1.17"/>
    </reaction>
</comment>
<name>A0A0L8V3B6_9BACT</name>
<dbReference type="AlphaFoldDB" id="A0A0L8V3B6"/>
<dbReference type="EMBL" id="LGIA01000215">
    <property type="protein sequence ID" value="KOH42692.1"/>
    <property type="molecule type" value="Genomic_DNA"/>
</dbReference>
<dbReference type="PIRSF" id="PIRSF006625">
    <property type="entry name" value="KduI"/>
    <property type="match status" value="1"/>
</dbReference>
<keyword evidence="8" id="KW-1185">Reference proteome</keyword>
<dbReference type="GO" id="GO:0042840">
    <property type="term" value="P:D-glucuronate catabolic process"/>
    <property type="evidence" value="ECO:0007669"/>
    <property type="project" value="TreeGrafter"/>
</dbReference>
<evidence type="ECO:0000256" key="2">
    <source>
        <dbReference type="ARBA" id="ARBA00008086"/>
    </source>
</evidence>
<comment type="cofactor">
    <cofactor evidence="6">
        <name>Zn(2+)</name>
        <dbReference type="ChEBI" id="CHEBI:29105"/>
    </cofactor>
    <text evidence="6">Binds 1 zinc ion per subunit.</text>
</comment>
<dbReference type="InterPro" id="IPR021120">
    <property type="entry name" value="KduI/IolB_isomerase"/>
</dbReference>
<feature type="binding site" evidence="6">
    <location>
        <position position="200"/>
    </location>
    <ligand>
        <name>Zn(2+)</name>
        <dbReference type="ChEBI" id="CHEBI:29105"/>
    </ligand>
</feature>
<dbReference type="CDD" id="cd20491">
    <property type="entry name" value="cupin_KduI_C"/>
    <property type="match status" value="1"/>
</dbReference>
<evidence type="ECO:0000313" key="8">
    <source>
        <dbReference type="Proteomes" id="UP000036958"/>
    </source>
</evidence>
<dbReference type="Proteomes" id="UP000036958">
    <property type="component" value="Unassembled WGS sequence"/>
</dbReference>
<dbReference type="CDD" id="cd20294">
    <property type="entry name" value="cupin_KduI_N"/>
    <property type="match status" value="1"/>
</dbReference>
<dbReference type="PANTHER" id="PTHR38461:SF1">
    <property type="entry name" value="4-DEOXY-L-THREO-5-HEXOSULOSE-URONATE KETOL-ISOMERASE"/>
    <property type="match status" value="1"/>
</dbReference>
<dbReference type="EC" id="5.3.1.17" evidence="6"/>
<dbReference type="PANTHER" id="PTHR38461">
    <property type="entry name" value="4-DEOXY-L-THREO-5-HEXOSULOSE-URONATE KETOL-ISOMERASE"/>
    <property type="match status" value="1"/>
</dbReference>
<evidence type="ECO:0000256" key="3">
    <source>
        <dbReference type="ARBA" id="ARBA00022723"/>
    </source>
</evidence>
<evidence type="ECO:0000256" key="6">
    <source>
        <dbReference type="HAMAP-Rule" id="MF_00687"/>
    </source>
</evidence>
<comment type="function">
    <text evidence="6">Catalyzes the isomerization of 5-dehydro-4-deoxy-D-glucuronate to 3-deoxy-D-glycero-2,5-hexodiulosonate.</text>
</comment>
<dbReference type="NCBIfam" id="NF002091">
    <property type="entry name" value="PRK00924.1"/>
    <property type="match status" value="1"/>
</dbReference>
<dbReference type="OrthoDB" id="9770644at2"/>
<comment type="pathway">
    <text evidence="6">Glycan metabolism; pectin degradation; 2-dehydro-3-deoxy-D-gluconate from pectin: step 4/5.</text>
</comment>
<dbReference type="InterPro" id="IPR011051">
    <property type="entry name" value="RmlC_Cupin_sf"/>
</dbReference>
<dbReference type="GO" id="GO:0045490">
    <property type="term" value="P:pectin catabolic process"/>
    <property type="evidence" value="ECO:0007669"/>
    <property type="project" value="UniProtKB-UniRule"/>
</dbReference>
<dbReference type="GO" id="GO:0008697">
    <property type="term" value="F:4-deoxy-L-threo-5-hexosulose-uronate ketol-isomerase activity"/>
    <property type="evidence" value="ECO:0007669"/>
    <property type="project" value="UniProtKB-UniRule"/>
</dbReference>
<evidence type="ECO:0000256" key="4">
    <source>
        <dbReference type="ARBA" id="ARBA00022833"/>
    </source>
</evidence>
<dbReference type="InterPro" id="IPR014710">
    <property type="entry name" value="RmlC-like_jellyroll"/>
</dbReference>
<dbReference type="RefSeq" id="WP_053188547.1">
    <property type="nucleotide sequence ID" value="NZ_LGIA01000215.1"/>
</dbReference>
<keyword evidence="4 6" id="KW-0862">Zinc</keyword>
<dbReference type="SUPFAM" id="SSF51182">
    <property type="entry name" value="RmlC-like cupins"/>
    <property type="match status" value="1"/>
</dbReference>
<protein>
    <recommendedName>
        <fullName evidence="6">4-deoxy-L-threo-5-hexosulose-uronate ketol-isomerase</fullName>
        <ecNumber evidence="6">5.3.1.17</ecNumber>
    </recommendedName>
    <alternativeName>
        <fullName evidence="6">5-keto-4-deoxyuronate isomerase</fullName>
    </alternativeName>
    <alternativeName>
        <fullName evidence="6">DKI isomerase</fullName>
    </alternativeName>
</protein>
<comment type="similarity">
    <text evidence="2 6">Belongs to the KduI family.</text>
</comment>
<dbReference type="STRING" id="1409788.NC99_44770"/>
<feature type="binding site" evidence="6">
    <location>
        <position position="205"/>
    </location>
    <ligand>
        <name>Zn(2+)</name>
        <dbReference type="ChEBI" id="CHEBI:29105"/>
    </ligand>
</feature>
<reference evidence="8" key="1">
    <citation type="submission" date="2015-07" db="EMBL/GenBank/DDBJ databases">
        <title>Genome sequencing of Sunxiuqinia dokdonensis strain SK.</title>
        <authorList>
            <person name="Ahn S."/>
            <person name="Kim B.-C."/>
        </authorList>
    </citation>
    <scope>NUCLEOTIDE SEQUENCE [LARGE SCALE GENOMIC DNA]</scope>
    <source>
        <strain evidence="8">SK</strain>
    </source>
</reference>
<gene>
    <name evidence="6" type="primary">kduI</name>
    <name evidence="7" type="ORF">NC99_44770</name>
</gene>
<dbReference type="GO" id="GO:0019698">
    <property type="term" value="P:D-galacturonate catabolic process"/>
    <property type="evidence" value="ECO:0007669"/>
    <property type="project" value="TreeGrafter"/>
</dbReference>
<dbReference type="GO" id="GO:0008270">
    <property type="term" value="F:zinc ion binding"/>
    <property type="evidence" value="ECO:0007669"/>
    <property type="project" value="UniProtKB-UniRule"/>
</dbReference>
<dbReference type="HAMAP" id="MF_00687">
    <property type="entry name" value="KduI"/>
    <property type="match status" value="1"/>
</dbReference>
<keyword evidence="3 6" id="KW-0479">Metal-binding</keyword>
<organism evidence="7 8">
    <name type="scientific">Sunxiuqinia dokdonensis</name>
    <dbReference type="NCBI Taxonomy" id="1409788"/>
    <lineage>
        <taxon>Bacteria</taxon>
        <taxon>Pseudomonadati</taxon>
        <taxon>Bacteroidota</taxon>
        <taxon>Bacteroidia</taxon>
        <taxon>Marinilabiliales</taxon>
        <taxon>Prolixibacteraceae</taxon>
        <taxon>Sunxiuqinia</taxon>
    </lineage>
</organism>
<evidence type="ECO:0000256" key="1">
    <source>
        <dbReference type="ARBA" id="ARBA00000552"/>
    </source>
</evidence>